<reference evidence="2 3" key="2">
    <citation type="journal article" date="2016" name="Int. J. Syst. Evol. Microbiol.">
        <title>Flavisolibacter tropicus sp. nov., isolated from tropical soil.</title>
        <authorList>
            <person name="Lee J.J."/>
            <person name="Kang M.S."/>
            <person name="Kim G.S."/>
            <person name="Lee C.S."/>
            <person name="Lim S."/>
            <person name="Lee J."/>
            <person name="Roh S.H."/>
            <person name="Kang H."/>
            <person name="Ha J.M."/>
            <person name="Bae S."/>
            <person name="Jung H.Y."/>
            <person name="Kim M.K."/>
        </authorList>
    </citation>
    <scope>NUCLEOTIDE SEQUENCE [LARGE SCALE GENOMIC DNA]</scope>
    <source>
        <strain evidence="2 3">LCS9</strain>
    </source>
</reference>
<name>A0A172TSG3_9BACT</name>
<dbReference type="AlphaFoldDB" id="A0A172TSG3"/>
<evidence type="ECO:0000256" key="1">
    <source>
        <dbReference type="SAM" id="SignalP"/>
    </source>
</evidence>
<reference evidence="3" key="1">
    <citation type="submission" date="2015-01" db="EMBL/GenBank/DDBJ databases">
        <title>Flavisolibacter sp./LCS9/ whole genome sequencing.</title>
        <authorList>
            <person name="Kim M.K."/>
            <person name="Srinivasan S."/>
            <person name="Lee J.-J."/>
        </authorList>
    </citation>
    <scope>NUCLEOTIDE SEQUENCE [LARGE SCALE GENOMIC DNA]</scope>
    <source>
        <strain evidence="3">LCS9</strain>
    </source>
</reference>
<accession>A0A172TSG3</accession>
<dbReference type="RefSeq" id="WP_066402254.1">
    <property type="nucleotide sequence ID" value="NZ_CP011390.1"/>
</dbReference>
<evidence type="ECO:0008006" key="4">
    <source>
        <dbReference type="Google" id="ProtNLM"/>
    </source>
</evidence>
<dbReference type="Proteomes" id="UP000077177">
    <property type="component" value="Chromosome"/>
</dbReference>
<feature type="chain" id="PRO_5008001074" description="DUF4421 domain-containing protein" evidence="1">
    <location>
        <begin position="23"/>
        <end position="332"/>
    </location>
</feature>
<gene>
    <name evidence="2" type="ORF">SY85_05490</name>
</gene>
<sequence>MYKTFFCALSFLLLSNSSIAQKKATPIDSTEYYNDLFNELDNFLDSLTAPRTFFIVNATIANNYFNFTNTSSTLMAVDRKMSLTPSLGYYHKSGLGLSASTVIANDGDKWNAFQYLISGSYDYLRNKDFFTGASLTHYFTKDSLSFYTSPLENEASVYFTYKKAWVKPSITAIYGWGSRTAYEQQEKMIKLLRKRTNAGYTVVETVEKVNDFTVSASVRHDFYWLDKLGPRTSLRFTPLLVFTSGTQRFGFNQTSNSYLLPQKSSNNILYNTENVQLDSRHGFQPLSVTAFFKSEASWDKFYIQPQIGFDYYLPAKQNNFTTAFAVSVGATF</sequence>
<dbReference type="OrthoDB" id="871919at2"/>
<dbReference type="EMBL" id="CP011390">
    <property type="protein sequence ID" value="ANE50029.1"/>
    <property type="molecule type" value="Genomic_DNA"/>
</dbReference>
<protein>
    <recommendedName>
        <fullName evidence="4">DUF4421 domain-containing protein</fullName>
    </recommendedName>
</protein>
<proteinExistence type="predicted"/>
<keyword evidence="3" id="KW-1185">Reference proteome</keyword>
<keyword evidence="1" id="KW-0732">Signal</keyword>
<dbReference type="KEGG" id="fla:SY85_05490"/>
<evidence type="ECO:0000313" key="2">
    <source>
        <dbReference type="EMBL" id="ANE50029.1"/>
    </source>
</evidence>
<feature type="signal peptide" evidence="1">
    <location>
        <begin position="1"/>
        <end position="22"/>
    </location>
</feature>
<organism evidence="2 3">
    <name type="scientific">Flavisolibacter tropicus</name>
    <dbReference type="NCBI Taxonomy" id="1492898"/>
    <lineage>
        <taxon>Bacteria</taxon>
        <taxon>Pseudomonadati</taxon>
        <taxon>Bacteroidota</taxon>
        <taxon>Chitinophagia</taxon>
        <taxon>Chitinophagales</taxon>
        <taxon>Chitinophagaceae</taxon>
        <taxon>Flavisolibacter</taxon>
    </lineage>
</organism>
<evidence type="ECO:0000313" key="3">
    <source>
        <dbReference type="Proteomes" id="UP000077177"/>
    </source>
</evidence>